<sequence length="147" mass="14974">MTSDAEGIVVDAGAMVEALVGAGARADAIRAALALHDAAAPDLLPYEAANVLRRLERAGTIPASSAARAFGDLCRAPVTYWPFAAVSGRVWELRGTVGAYGAAYVALAEELRCPLLTVDARLASAPGLRCGVMVLPQDGPEPAGSSG</sequence>
<dbReference type="EC" id="3.1.-.-" evidence="6"/>
<comment type="caution">
    <text evidence="6">Lacks conserved residue(s) required for the propagation of feature annotation.</text>
</comment>
<name>A0ABU9WZE2_9MICC</name>
<dbReference type="Proteomes" id="UP001422074">
    <property type="component" value="Unassembled WGS sequence"/>
</dbReference>
<reference evidence="8 9" key="1">
    <citation type="submission" date="2024-05" db="EMBL/GenBank/DDBJ databases">
        <title>Sinomonas sp. nov., isolated from a waste landfill.</title>
        <authorList>
            <person name="Zhao Y."/>
        </authorList>
    </citation>
    <scope>NUCLEOTIDE SEQUENCE [LARGE SCALE GENOMIC DNA]</scope>
    <source>
        <strain evidence="8 9">CCTCC AB2014300</strain>
    </source>
</reference>
<evidence type="ECO:0000256" key="6">
    <source>
        <dbReference type="HAMAP-Rule" id="MF_00265"/>
    </source>
</evidence>
<dbReference type="SUPFAM" id="SSF88723">
    <property type="entry name" value="PIN domain-like"/>
    <property type="match status" value="1"/>
</dbReference>
<feature type="binding site" evidence="6">
    <location>
        <position position="11"/>
    </location>
    <ligand>
        <name>Mg(2+)</name>
        <dbReference type="ChEBI" id="CHEBI:18420"/>
    </ligand>
</feature>
<dbReference type="HAMAP" id="MF_00265">
    <property type="entry name" value="VapC_Nob1"/>
    <property type="match status" value="1"/>
</dbReference>
<evidence type="ECO:0000256" key="3">
    <source>
        <dbReference type="ARBA" id="ARBA00022723"/>
    </source>
</evidence>
<dbReference type="PANTHER" id="PTHR35901:SF1">
    <property type="entry name" value="EXONUCLEASE VAPC9"/>
    <property type="match status" value="1"/>
</dbReference>
<comment type="function">
    <text evidence="6">Toxic component of a toxin-antitoxin (TA) system. An RNase.</text>
</comment>
<gene>
    <name evidence="6" type="primary">vapC</name>
    <name evidence="8" type="ORF">ABCQ75_08290</name>
</gene>
<protein>
    <recommendedName>
        <fullName evidence="6">Ribonuclease VapC</fullName>
        <shortName evidence="6">RNase VapC</shortName>
        <ecNumber evidence="6">3.1.-.-</ecNumber>
    </recommendedName>
    <alternativeName>
        <fullName evidence="6">Toxin VapC</fullName>
    </alternativeName>
</protein>
<evidence type="ECO:0000256" key="1">
    <source>
        <dbReference type="ARBA" id="ARBA00022649"/>
    </source>
</evidence>
<keyword evidence="1 6" id="KW-1277">Toxin-antitoxin system</keyword>
<dbReference type="CDD" id="cd09873">
    <property type="entry name" value="PIN_Pae0151-like"/>
    <property type="match status" value="1"/>
</dbReference>
<evidence type="ECO:0000313" key="9">
    <source>
        <dbReference type="Proteomes" id="UP001422074"/>
    </source>
</evidence>
<dbReference type="RefSeq" id="WP_345884628.1">
    <property type="nucleotide sequence ID" value="NZ_JBDFRB010000005.1"/>
</dbReference>
<evidence type="ECO:0000313" key="8">
    <source>
        <dbReference type="EMBL" id="MEN2744540.1"/>
    </source>
</evidence>
<keyword evidence="4 6" id="KW-0378">Hydrolase</keyword>
<keyword evidence="5 6" id="KW-0460">Magnesium</keyword>
<dbReference type="InterPro" id="IPR002716">
    <property type="entry name" value="PIN_dom"/>
</dbReference>
<keyword evidence="9" id="KW-1185">Reference proteome</keyword>
<keyword evidence="6" id="KW-0800">Toxin</keyword>
<comment type="similarity">
    <text evidence="6">Belongs to the PINc/VapC protein family.</text>
</comment>
<keyword evidence="2 6" id="KW-0540">Nuclease</keyword>
<evidence type="ECO:0000256" key="2">
    <source>
        <dbReference type="ARBA" id="ARBA00022722"/>
    </source>
</evidence>
<dbReference type="EMBL" id="JBDFRB010000005">
    <property type="protein sequence ID" value="MEN2744540.1"/>
    <property type="molecule type" value="Genomic_DNA"/>
</dbReference>
<evidence type="ECO:0000256" key="5">
    <source>
        <dbReference type="ARBA" id="ARBA00022842"/>
    </source>
</evidence>
<feature type="domain" description="PIN" evidence="7">
    <location>
        <begin position="8"/>
        <end position="126"/>
    </location>
</feature>
<evidence type="ECO:0000256" key="4">
    <source>
        <dbReference type="ARBA" id="ARBA00022801"/>
    </source>
</evidence>
<organism evidence="8 9">
    <name type="scientific">Sinomonas halotolerans</name>
    <dbReference type="NCBI Taxonomy" id="1644133"/>
    <lineage>
        <taxon>Bacteria</taxon>
        <taxon>Bacillati</taxon>
        <taxon>Actinomycetota</taxon>
        <taxon>Actinomycetes</taxon>
        <taxon>Micrococcales</taxon>
        <taxon>Micrococcaceae</taxon>
        <taxon>Sinomonas</taxon>
    </lineage>
</organism>
<dbReference type="InterPro" id="IPR044153">
    <property type="entry name" value="PIN_Pae0151-like"/>
</dbReference>
<evidence type="ECO:0000259" key="7">
    <source>
        <dbReference type="Pfam" id="PF01850"/>
    </source>
</evidence>
<dbReference type="Gene3D" id="3.40.50.1010">
    <property type="entry name" value="5'-nuclease"/>
    <property type="match status" value="1"/>
</dbReference>
<dbReference type="PANTHER" id="PTHR35901">
    <property type="entry name" value="RIBONUCLEASE VAPC3"/>
    <property type="match status" value="1"/>
</dbReference>
<dbReference type="InterPro" id="IPR022907">
    <property type="entry name" value="VapC_family"/>
</dbReference>
<comment type="cofactor">
    <cofactor evidence="6">
        <name>Mg(2+)</name>
        <dbReference type="ChEBI" id="CHEBI:18420"/>
    </cofactor>
</comment>
<comment type="caution">
    <text evidence="8">The sequence shown here is derived from an EMBL/GenBank/DDBJ whole genome shotgun (WGS) entry which is preliminary data.</text>
</comment>
<keyword evidence="3 6" id="KW-0479">Metal-binding</keyword>
<accession>A0ABU9WZE2</accession>
<dbReference type="InterPro" id="IPR029060">
    <property type="entry name" value="PIN-like_dom_sf"/>
</dbReference>
<dbReference type="Pfam" id="PF01850">
    <property type="entry name" value="PIN"/>
    <property type="match status" value="1"/>
</dbReference>
<dbReference type="InterPro" id="IPR051619">
    <property type="entry name" value="TypeII_TA_RNase_PINc/VapC"/>
</dbReference>
<proteinExistence type="inferred from homology"/>